<name>A0ABP8UDJ9_9ACTN</name>
<dbReference type="Proteomes" id="UP001501442">
    <property type="component" value="Unassembled WGS sequence"/>
</dbReference>
<dbReference type="EMBL" id="BAABHK010000004">
    <property type="protein sequence ID" value="GAA4626697.1"/>
    <property type="molecule type" value="Genomic_DNA"/>
</dbReference>
<accession>A0ABP8UDJ9</accession>
<organism evidence="1 2">
    <name type="scientific">Actinoallomurus vinaceus</name>
    <dbReference type="NCBI Taxonomy" id="1080074"/>
    <lineage>
        <taxon>Bacteria</taxon>
        <taxon>Bacillati</taxon>
        <taxon>Actinomycetota</taxon>
        <taxon>Actinomycetes</taxon>
        <taxon>Streptosporangiales</taxon>
        <taxon>Thermomonosporaceae</taxon>
        <taxon>Actinoallomurus</taxon>
    </lineage>
</organism>
<gene>
    <name evidence="1" type="ORF">GCM10023196_035990</name>
</gene>
<dbReference type="RefSeq" id="WP_345431984.1">
    <property type="nucleotide sequence ID" value="NZ_BAABHK010000004.1"/>
</dbReference>
<protein>
    <recommendedName>
        <fullName evidence="3">CHAD domain-containing protein</fullName>
    </recommendedName>
</protein>
<reference evidence="2" key="1">
    <citation type="journal article" date="2019" name="Int. J. Syst. Evol. Microbiol.">
        <title>The Global Catalogue of Microorganisms (GCM) 10K type strain sequencing project: providing services to taxonomists for standard genome sequencing and annotation.</title>
        <authorList>
            <consortium name="The Broad Institute Genomics Platform"/>
            <consortium name="The Broad Institute Genome Sequencing Center for Infectious Disease"/>
            <person name="Wu L."/>
            <person name="Ma J."/>
        </authorList>
    </citation>
    <scope>NUCLEOTIDE SEQUENCE [LARGE SCALE GENOMIC DNA]</scope>
    <source>
        <strain evidence="2">JCM 17939</strain>
    </source>
</reference>
<sequence>MTTTDQTPAGTDVVPAGPAIARALRRARRRRRIEIWRYRLAVRVGGPLFREESLELDRLRAKARALTATWDTDIAGQQAWRDFWHSHGVHGLSNVARGRIRQLRDCADELRALLEEM</sequence>
<proteinExistence type="predicted"/>
<comment type="caution">
    <text evidence="1">The sequence shown here is derived from an EMBL/GenBank/DDBJ whole genome shotgun (WGS) entry which is preliminary data.</text>
</comment>
<evidence type="ECO:0008006" key="3">
    <source>
        <dbReference type="Google" id="ProtNLM"/>
    </source>
</evidence>
<keyword evidence="2" id="KW-1185">Reference proteome</keyword>
<evidence type="ECO:0000313" key="1">
    <source>
        <dbReference type="EMBL" id="GAA4626697.1"/>
    </source>
</evidence>
<evidence type="ECO:0000313" key="2">
    <source>
        <dbReference type="Proteomes" id="UP001501442"/>
    </source>
</evidence>